<dbReference type="SUPFAM" id="SSF50104">
    <property type="entry name" value="Translation proteins SH3-like domain"/>
    <property type="match status" value="1"/>
</dbReference>
<proteinExistence type="inferred from homology"/>
<dbReference type="InterPro" id="IPR014722">
    <property type="entry name" value="Rib_uL2_dom2"/>
</dbReference>
<dbReference type="Proteomes" id="UP000886268">
    <property type="component" value="Unassembled WGS sequence"/>
</dbReference>
<evidence type="ECO:0000313" key="7">
    <source>
        <dbReference type="EMBL" id="HEB73599.1"/>
    </source>
</evidence>
<dbReference type="GO" id="GO:0003735">
    <property type="term" value="F:structural constituent of ribosome"/>
    <property type="evidence" value="ECO:0007669"/>
    <property type="project" value="InterPro"/>
</dbReference>
<evidence type="ECO:0000256" key="4">
    <source>
        <dbReference type="ARBA" id="ARBA00035206"/>
    </source>
</evidence>
<dbReference type="PANTHER" id="PTHR12903">
    <property type="entry name" value="MITOCHONDRIAL RIBOSOMAL PROTEIN L24"/>
    <property type="match status" value="1"/>
</dbReference>
<gene>
    <name evidence="7" type="ORF">ENJ03_00055</name>
</gene>
<dbReference type="AlphaFoldDB" id="A0A7V1I359"/>
<reference evidence="7" key="1">
    <citation type="journal article" date="2020" name="mSystems">
        <title>Genome- and Community-Level Interaction Insights into Carbon Utilization and Element Cycling Functions of Hydrothermarchaeota in Hydrothermal Sediment.</title>
        <authorList>
            <person name="Zhou Z."/>
            <person name="Liu Y."/>
            <person name="Xu W."/>
            <person name="Pan J."/>
            <person name="Luo Z.H."/>
            <person name="Li M."/>
        </authorList>
    </citation>
    <scope>NUCLEOTIDE SEQUENCE [LARGE SCALE GENOMIC DNA]</scope>
    <source>
        <strain evidence="7">HyVt-45</strain>
    </source>
</reference>
<feature type="non-terminal residue" evidence="7">
    <location>
        <position position="1"/>
    </location>
</feature>
<evidence type="ECO:0000256" key="1">
    <source>
        <dbReference type="ARBA" id="ARBA00010618"/>
    </source>
</evidence>
<accession>A0A7V1I359</accession>
<dbReference type="GO" id="GO:1990904">
    <property type="term" value="C:ribonucleoprotein complex"/>
    <property type="evidence" value="ECO:0007669"/>
    <property type="project" value="UniProtKB-KW"/>
</dbReference>
<dbReference type="InterPro" id="IPR003256">
    <property type="entry name" value="Ribosomal_uL24"/>
</dbReference>
<evidence type="ECO:0000256" key="2">
    <source>
        <dbReference type="ARBA" id="ARBA00022980"/>
    </source>
</evidence>
<dbReference type="InterPro" id="IPR057264">
    <property type="entry name" value="Ribosomal_uL24_C"/>
</dbReference>
<dbReference type="GO" id="GO:0005840">
    <property type="term" value="C:ribosome"/>
    <property type="evidence" value="ECO:0007669"/>
    <property type="project" value="UniProtKB-KW"/>
</dbReference>
<name>A0A7V1I359_DESA2</name>
<evidence type="ECO:0000259" key="6">
    <source>
        <dbReference type="Pfam" id="PF17136"/>
    </source>
</evidence>
<evidence type="ECO:0000256" key="5">
    <source>
        <dbReference type="ARBA" id="ARBA00035478"/>
    </source>
</evidence>
<comment type="similarity">
    <text evidence="1">Belongs to the universal ribosomal protein uL24 family.</text>
</comment>
<keyword evidence="2 7" id="KW-0689">Ribosomal protein</keyword>
<organism evidence="7">
    <name type="scientific">Desulfofervidus auxilii</name>
    <dbReference type="NCBI Taxonomy" id="1621989"/>
    <lineage>
        <taxon>Bacteria</taxon>
        <taxon>Pseudomonadati</taxon>
        <taxon>Thermodesulfobacteriota</taxon>
        <taxon>Candidatus Desulfofervidia</taxon>
        <taxon>Candidatus Desulfofervidales</taxon>
        <taxon>Candidatus Desulfofervidaceae</taxon>
        <taxon>Candidatus Desulfofervidus</taxon>
    </lineage>
</organism>
<dbReference type="Pfam" id="PF17136">
    <property type="entry name" value="ribosomal_L24"/>
    <property type="match status" value="1"/>
</dbReference>
<evidence type="ECO:0000256" key="3">
    <source>
        <dbReference type="ARBA" id="ARBA00023274"/>
    </source>
</evidence>
<sequence>IHISNVMVMCDKCMRPVRIGRKVLEDGRKVRYCKKCNEVIDKV</sequence>
<protein>
    <recommendedName>
        <fullName evidence="4">Large ribosomal subunit protein uL24</fullName>
    </recommendedName>
    <alternativeName>
        <fullName evidence="5">50S ribosomal protein L24</fullName>
    </alternativeName>
</protein>
<dbReference type="InterPro" id="IPR008991">
    <property type="entry name" value="Translation_prot_SH3-like_sf"/>
</dbReference>
<feature type="domain" description="Large ribosomal subunit protein uL24 C-terminal" evidence="6">
    <location>
        <begin position="1"/>
        <end position="40"/>
    </location>
</feature>
<dbReference type="GO" id="GO:0006412">
    <property type="term" value="P:translation"/>
    <property type="evidence" value="ECO:0007669"/>
    <property type="project" value="InterPro"/>
</dbReference>
<comment type="caution">
    <text evidence="7">The sequence shown here is derived from an EMBL/GenBank/DDBJ whole genome shotgun (WGS) entry which is preliminary data.</text>
</comment>
<keyword evidence="3" id="KW-0687">Ribonucleoprotein</keyword>
<dbReference type="EMBL" id="DRKW01000004">
    <property type="protein sequence ID" value="HEB73599.1"/>
    <property type="molecule type" value="Genomic_DNA"/>
</dbReference>
<dbReference type="Gene3D" id="2.30.30.30">
    <property type="match status" value="1"/>
</dbReference>